<organism evidence="2 3">
    <name type="scientific">Araneus ventricosus</name>
    <name type="common">Orbweaver spider</name>
    <name type="synonym">Epeira ventricosa</name>
    <dbReference type="NCBI Taxonomy" id="182803"/>
    <lineage>
        <taxon>Eukaryota</taxon>
        <taxon>Metazoa</taxon>
        <taxon>Ecdysozoa</taxon>
        <taxon>Arthropoda</taxon>
        <taxon>Chelicerata</taxon>
        <taxon>Arachnida</taxon>
        <taxon>Araneae</taxon>
        <taxon>Araneomorphae</taxon>
        <taxon>Entelegynae</taxon>
        <taxon>Araneoidea</taxon>
        <taxon>Araneidae</taxon>
        <taxon>Araneus</taxon>
    </lineage>
</organism>
<evidence type="ECO:0000256" key="1">
    <source>
        <dbReference type="SAM" id="MobiDB-lite"/>
    </source>
</evidence>
<name>A0A4Y2DC66_ARAVE</name>
<dbReference type="Proteomes" id="UP000499080">
    <property type="component" value="Unassembled WGS sequence"/>
</dbReference>
<reference evidence="2 3" key="1">
    <citation type="journal article" date="2019" name="Sci. Rep.">
        <title>Orb-weaving spider Araneus ventricosus genome elucidates the spidroin gene catalogue.</title>
        <authorList>
            <person name="Kono N."/>
            <person name="Nakamura H."/>
            <person name="Ohtoshi R."/>
            <person name="Moran D.A.P."/>
            <person name="Shinohara A."/>
            <person name="Yoshida Y."/>
            <person name="Fujiwara M."/>
            <person name="Mori M."/>
            <person name="Tomita M."/>
            <person name="Arakawa K."/>
        </authorList>
    </citation>
    <scope>NUCLEOTIDE SEQUENCE [LARGE SCALE GENOMIC DNA]</scope>
</reference>
<feature type="compositionally biased region" description="Basic residues" evidence="1">
    <location>
        <begin position="135"/>
        <end position="147"/>
    </location>
</feature>
<accession>A0A4Y2DC66</accession>
<feature type="region of interest" description="Disordered" evidence="1">
    <location>
        <begin position="135"/>
        <end position="158"/>
    </location>
</feature>
<protein>
    <submittedName>
        <fullName evidence="2">Uncharacterized protein</fullName>
    </submittedName>
</protein>
<comment type="caution">
    <text evidence="2">The sequence shown here is derived from an EMBL/GenBank/DDBJ whole genome shotgun (WGS) entry which is preliminary data.</text>
</comment>
<dbReference type="AlphaFoldDB" id="A0A4Y2DC66"/>
<sequence>MHTFYQSGHVPQQTLGESRKVSNTIRHVFFDVCFIVFTLKRVLLVHLKEFNHLKMEFNRNSDECLDYEYDKENERNENVPENKPSGKELKKVKLDKIAVQTIVKTLDDIRLAQEKIKEKLLLKALSQRSSAHTLVHRPARSYSKSRRYSSPYSWSAKK</sequence>
<dbReference type="EMBL" id="BGPR01000341">
    <property type="protein sequence ID" value="GBM14271.1"/>
    <property type="molecule type" value="Genomic_DNA"/>
</dbReference>
<keyword evidence="3" id="KW-1185">Reference proteome</keyword>
<evidence type="ECO:0000313" key="2">
    <source>
        <dbReference type="EMBL" id="GBM14271.1"/>
    </source>
</evidence>
<feature type="compositionally biased region" description="Low complexity" evidence="1">
    <location>
        <begin position="148"/>
        <end position="158"/>
    </location>
</feature>
<gene>
    <name evidence="2" type="ORF">AVEN_128338_1</name>
</gene>
<evidence type="ECO:0000313" key="3">
    <source>
        <dbReference type="Proteomes" id="UP000499080"/>
    </source>
</evidence>
<proteinExistence type="predicted"/>